<reference evidence="3" key="1">
    <citation type="submission" date="2016-04" db="EMBL/GenBank/DDBJ databases">
        <authorList>
            <person name="Tabuchi Yagui T.R."/>
        </authorList>
    </citation>
    <scope>NUCLEOTIDE SEQUENCE [LARGE SCALE GENOMIC DNA]</scope>
</reference>
<evidence type="ECO:0000313" key="3">
    <source>
        <dbReference type="Proteomes" id="UP000252085"/>
    </source>
</evidence>
<dbReference type="Proteomes" id="UP000252085">
    <property type="component" value="Unassembled WGS sequence"/>
</dbReference>
<proteinExistence type="predicted"/>
<gene>
    <name evidence="2" type="ORF">A6769_29440</name>
</gene>
<evidence type="ECO:0000313" key="2">
    <source>
        <dbReference type="EMBL" id="RCJ31940.1"/>
    </source>
</evidence>
<feature type="region of interest" description="Disordered" evidence="1">
    <location>
        <begin position="106"/>
        <end position="142"/>
    </location>
</feature>
<dbReference type="EMBL" id="LXQE01000170">
    <property type="protein sequence ID" value="RCJ31940.1"/>
    <property type="molecule type" value="Genomic_DNA"/>
</dbReference>
<sequence length="163" mass="18376">MFSDVEFRLRSRVKTDSSEAMLFKYLNSRNTLYPAKDMVIIAISSYWLPLAYQAQEQPVDLEPHIRACLYRLQLHSSYLMGLLGEIPSQAATMIAVDRNSLSSLSLPSNIPPTEPSKIPATEERHSSLSLPSNIPPTELSKIPATEERQLKVDWLNPFSTLSK</sequence>
<accession>A0A367R7N5</accession>
<dbReference type="AlphaFoldDB" id="A0A367R7N5"/>
<name>A0A367R7N5_NOSPU</name>
<protein>
    <submittedName>
        <fullName evidence="2">Uncharacterized protein</fullName>
    </submittedName>
</protein>
<evidence type="ECO:0000256" key="1">
    <source>
        <dbReference type="SAM" id="MobiDB-lite"/>
    </source>
</evidence>
<comment type="caution">
    <text evidence="2">The sequence shown here is derived from an EMBL/GenBank/DDBJ whole genome shotgun (WGS) entry which is preliminary data.</text>
</comment>
<organism evidence="2 3">
    <name type="scientific">Nostoc punctiforme NIES-2108</name>
    <dbReference type="NCBI Taxonomy" id="1356359"/>
    <lineage>
        <taxon>Bacteria</taxon>
        <taxon>Bacillati</taxon>
        <taxon>Cyanobacteriota</taxon>
        <taxon>Cyanophyceae</taxon>
        <taxon>Nostocales</taxon>
        <taxon>Nostocaceae</taxon>
        <taxon>Nostoc</taxon>
    </lineage>
</organism>